<evidence type="ECO:0000313" key="3">
    <source>
        <dbReference type="EMBL" id="KAF2831621.1"/>
    </source>
</evidence>
<evidence type="ECO:0000256" key="2">
    <source>
        <dbReference type="SAM" id="Phobius"/>
    </source>
</evidence>
<gene>
    <name evidence="3" type="ORF">CC86DRAFT_366943</name>
</gene>
<evidence type="ECO:0000256" key="1">
    <source>
        <dbReference type="SAM" id="MobiDB-lite"/>
    </source>
</evidence>
<keyword evidence="4" id="KW-1185">Reference proteome</keyword>
<feature type="transmembrane region" description="Helical" evidence="2">
    <location>
        <begin position="39"/>
        <end position="66"/>
    </location>
</feature>
<dbReference type="Proteomes" id="UP000799424">
    <property type="component" value="Unassembled WGS sequence"/>
</dbReference>
<evidence type="ECO:0000313" key="4">
    <source>
        <dbReference type="Proteomes" id="UP000799424"/>
    </source>
</evidence>
<dbReference type="AlphaFoldDB" id="A0A6A7AE79"/>
<reference evidence="3" key="1">
    <citation type="journal article" date="2020" name="Stud. Mycol.">
        <title>101 Dothideomycetes genomes: a test case for predicting lifestyles and emergence of pathogens.</title>
        <authorList>
            <person name="Haridas S."/>
            <person name="Albert R."/>
            <person name="Binder M."/>
            <person name="Bloem J."/>
            <person name="Labutti K."/>
            <person name="Salamov A."/>
            <person name="Andreopoulos B."/>
            <person name="Baker S."/>
            <person name="Barry K."/>
            <person name="Bills G."/>
            <person name="Bluhm B."/>
            <person name="Cannon C."/>
            <person name="Castanera R."/>
            <person name="Culley D."/>
            <person name="Daum C."/>
            <person name="Ezra D."/>
            <person name="Gonzalez J."/>
            <person name="Henrissat B."/>
            <person name="Kuo A."/>
            <person name="Liang C."/>
            <person name="Lipzen A."/>
            <person name="Lutzoni F."/>
            <person name="Magnuson J."/>
            <person name="Mondo S."/>
            <person name="Nolan M."/>
            <person name="Ohm R."/>
            <person name="Pangilinan J."/>
            <person name="Park H.-J."/>
            <person name="Ramirez L."/>
            <person name="Alfaro M."/>
            <person name="Sun H."/>
            <person name="Tritt A."/>
            <person name="Yoshinaga Y."/>
            <person name="Zwiers L.-H."/>
            <person name="Turgeon B."/>
            <person name="Goodwin S."/>
            <person name="Spatafora J."/>
            <person name="Crous P."/>
            <person name="Grigoriev I."/>
        </authorList>
    </citation>
    <scope>NUCLEOTIDE SEQUENCE</scope>
    <source>
        <strain evidence="3">CBS 113818</strain>
    </source>
</reference>
<name>A0A6A7AE79_9PLEO</name>
<sequence length="188" mass="20913">MPTARNLASWTALPATFITTLITSRILKATASPKDKGLLIVFKAASTFFVVLALTVIAINILFLAFSHTEDTFTSNRSESLANGISDLRFSDSDTLFSTGSDNRIATWRDGSRDTQGVPRSALAEYRQNEQVHMGKRDNMELKKESEAGKKKERKKIWKAIVKEFKPSRKSLLGGKREAVEEADVEES</sequence>
<dbReference type="EMBL" id="MU006218">
    <property type="protein sequence ID" value="KAF2831621.1"/>
    <property type="molecule type" value="Genomic_DNA"/>
</dbReference>
<feature type="region of interest" description="Disordered" evidence="1">
    <location>
        <begin position="134"/>
        <end position="154"/>
    </location>
</feature>
<organism evidence="3 4">
    <name type="scientific">Ophiobolus disseminans</name>
    <dbReference type="NCBI Taxonomy" id="1469910"/>
    <lineage>
        <taxon>Eukaryota</taxon>
        <taxon>Fungi</taxon>
        <taxon>Dikarya</taxon>
        <taxon>Ascomycota</taxon>
        <taxon>Pezizomycotina</taxon>
        <taxon>Dothideomycetes</taxon>
        <taxon>Pleosporomycetidae</taxon>
        <taxon>Pleosporales</taxon>
        <taxon>Pleosporineae</taxon>
        <taxon>Phaeosphaeriaceae</taxon>
        <taxon>Ophiobolus</taxon>
    </lineage>
</organism>
<feature type="compositionally biased region" description="Basic and acidic residues" evidence="1">
    <location>
        <begin position="134"/>
        <end position="150"/>
    </location>
</feature>
<dbReference type="OrthoDB" id="3688776at2759"/>
<keyword evidence="2" id="KW-0472">Membrane</keyword>
<accession>A0A6A7AE79</accession>
<proteinExistence type="predicted"/>
<keyword evidence="2" id="KW-0812">Transmembrane</keyword>
<keyword evidence="2" id="KW-1133">Transmembrane helix</keyword>
<feature type="transmembrane region" description="Helical" evidence="2">
    <location>
        <begin position="6"/>
        <end position="27"/>
    </location>
</feature>
<protein>
    <submittedName>
        <fullName evidence="3">Uncharacterized protein</fullName>
    </submittedName>
</protein>